<organism evidence="8 9">
    <name type="scientific">Bacteroides fragilis str. 2-F-2 #4</name>
    <dbReference type="NCBI Taxonomy" id="1339280"/>
    <lineage>
        <taxon>Bacteria</taxon>
        <taxon>Pseudomonadati</taxon>
        <taxon>Bacteroidota</taxon>
        <taxon>Bacteroidia</taxon>
        <taxon>Bacteroidales</taxon>
        <taxon>Bacteroidaceae</taxon>
        <taxon>Bacteroides</taxon>
    </lineage>
</organism>
<proteinExistence type="inferred from homology"/>
<dbReference type="AlphaFoldDB" id="A0A016A5P9"/>
<keyword evidence="3" id="KW-0732">Signal</keyword>
<evidence type="ECO:0000256" key="4">
    <source>
        <dbReference type="ARBA" id="ARBA00023136"/>
    </source>
</evidence>
<dbReference type="EMBL" id="JGDM01000103">
    <property type="protein sequence ID" value="EXZ42419.1"/>
    <property type="molecule type" value="Genomic_DNA"/>
</dbReference>
<dbReference type="GO" id="GO:0009279">
    <property type="term" value="C:cell outer membrane"/>
    <property type="evidence" value="ECO:0007669"/>
    <property type="project" value="UniProtKB-SubCell"/>
</dbReference>
<name>A0A016A5P9_BACFG</name>
<gene>
    <name evidence="8" type="ORF">M076_4446</name>
</gene>
<evidence type="ECO:0000256" key="3">
    <source>
        <dbReference type="ARBA" id="ARBA00022729"/>
    </source>
</evidence>
<evidence type="ECO:0000256" key="6">
    <source>
        <dbReference type="ARBA" id="ARBA00023237"/>
    </source>
</evidence>
<evidence type="ECO:0000256" key="7">
    <source>
        <dbReference type="ARBA" id="ARBA00023288"/>
    </source>
</evidence>
<dbReference type="InterPro" id="IPR014941">
    <property type="entry name" value="FimB/Mfa2/Mfa3"/>
</dbReference>
<dbReference type="Pfam" id="PF08842">
    <property type="entry name" value="Mfa2"/>
    <property type="match status" value="1"/>
</dbReference>
<evidence type="ECO:0000313" key="8">
    <source>
        <dbReference type="EMBL" id="EXZ42419.1"/>
    </source>
</evidence>
<evidence type="ECO:0000256" key="5">
    <source>
        <dbReference type="ARBA" id="ARBA00023139"/>
    </source>
</evidence>
<dbReference type="Gene3D" id="2.60.40.2090">
    <property type="match status" value="1"/>
</dbReference>
<sequence length="283" mass="31573">MLQPRYLLHTGEGDRFGEAVHHIDVYAFDSLGIYRKMFRDKGAHLKNGYRMPIDLPEGKWTFLCLGGKVGDYEIGIFKTGIPQQFSPAVSPGITTLSDFRVKAYFEQKENLEYSLGELFFGRLDSVEITADNGGTGVVDLMKNTNKIEVRVKGIADGSSARITSDNGRFNSENVTPADAGTIIYVPYYSASQTDDTRVFQFDVLRLYTDGHLFLKLLNPDGTDVILGFTKDLINAIMSSPAYHTQEDLDREDTYLIELVLSKDGVIVSLRVNGWETVSTTPEV</sequence>
<keyword evidence="7" id="KW-0449">Lipoprotein</keyword>
<protein>
    <submittedName>
        <fullName evidence="8">Fimbrillin-A associated anchor s Mfa1 and Mfa2 family protein</fullName>
    </submittedName>
</protein>
<keyword evidence="6" id="KW-0998">Cell outer membrane</keyword>
<keyword evidence="5" id="KW-0564">Palmitate</keyword>
<dbReference type="Proteomes" id="UP000022272">
    <property type="component" value="Unassembled WGS sequence"/>
</dbReference>
<keyword evidence="4" id="KW-0472">Membrane</keyword>
<comment type="subcellular location">
    <subcellularLocation>
        <location evidence="1">Cell outer membrane</location>
    </subcellularLocation>
</comment>
<accession>A0A016A5P9</accession>
<evidence type="ECO:0000313" key="9">
    <source>
        <dbReference type="Proteomes" id="UP000022272"/>
    </source>
</evidence>
<dbReference type="PATRIC" id="fig|1339280.3.peg.4256"/>
<comment type="caution">
    <text evidence="8">The sequence shown here is derived from an EMBL/GenBank/DDBJ whole genome shotgun (WGS) entry which is preliminary data.</text>
</comment>
<comment type="similarity">
    <text evidence="2">Belongs to the bacteroidetes fimbrillin superfamily. FimB/Mfa2 family.</text>
</comment>
<evidence type="ECO:0000256" key="2">
    <source>
        <dbReference type="ARBA" id="ARBA00007248"/>
    </source>
</evidence>
<dbReference type="Gene3D" id="2.60.40.2100">
    <property type="match status" value="1"/>
</dbReference>
<evidence type="ECO:0000256" key="1">
    <source>
        <dbReference type="ARBA" id="ARBA00004442"/>
    </source>
</evidence>
<reference evidence="8 9" key="1">
    <citation type="submission" date="2014-02" db="EMBL/GenBank/DDBJ databases">
        <authorList>
            <person name="Sears C."/>
            <person name="Carroll K."/>
            <person name="Sack B.R."/>
            <person name="Qadri F."/>
            <person name="Myers L.L."/>
            <person name="Chung G.-T."/>
            <person name="Escheverria P."/>
            <person name="Fraser C.M."/>
            <person name="Sadzewicz L."/>
            <person name="Shefchek K.A."/>
            <person name="Tallon L."/>
            <person name="Das S.P."/>
            <person name="Daugherty S."/>
            <person name="Mongodin E.F."/>
        </authorList>
    </citation>
    <scope>NUCLEOTIDE SEQUENCE [LARGE SCALE GENOMIC DNA]</scope>
    <source>
        <strain evidence="8 9">2-F-2 #4</strain>
    </source>
</reference>